<sequence>MSIQPVKLNEISDPPITKTTQSDGNEAFIQVLPGPLVKVWGLTGPYDAKNREWEGTFYIRPQSETETFLKQNSKSFDIALPPGDKPGVRPNGWDENVVPSNALCEDRRKIDMIPISRLQFLLEKSGAKDGSFWKEWYEAKNIASKHLKVTTGKGAVDGEVEVGSGSHELDKAGPDEGHLMFFSVFDGMGGTIVSDMISKTLHACVALTLARLKQDITDNSIDVETLTKALKDTYVALQADFTEAAPAALRGLITRENSSPILPGLNPSNFLFGATEGAGCTACSIIVDTQLKKMYVAHVGDSRAVAGWWNKKEKKWRCDVLTEDQCGDNPKECARRLARHPPEEASKVIYDRGWGNRILGTNDVVRKFGGSYSVRPHEEENEIWNAFQTKQAFNFFPKITPPYTDTEPAVDIRDLSTVTEEELKFVTLATDGIWERIASEEAVLLVAAYKHDPTQGEVSRMALAEKYPLMAPGEDRKFPIQDLPGTGSRAEGSWTFEGDADASTHLIRNVLGGSDKEWRRQVLSMRESASRQMRDDLTAV</sequence>
<dbReference type="PANTHER" id="PTHR13832:SF792">
    <property type="entry name" value="GM14286P"/>
    <property type="match status" value="1"/>
</dbReference>
<dbReference type="PROSITE" id="PS51746">
    <property type="entry name" value="PPM_2"/>
    <property type="match status" value="1"/>
</dbReference>
<dbReference type="SUPFAM" id="SSF81606">
    <property type="entry name" value="PP2C-like"/>
    <property type="match status" value="1"/>
</dbReference>
<dbReference type="InterPro" id="IPR036457">
    <property type="entry name" value="PPM-type-like_dom_sf"/>
</dbReference>
<accession>A0A1A6A7K9</accession>
<evidence type="ECO:0000256" key="1">
    <source>
        <dbReference type="SAM" id="MobiDB-lite"/>
    </source>
</evidence>
<evidence type="ECO:0000313" key="5">
    <source>
        <dbReference type="Proteomes" id="UP000078595"/>
    </source>
</evidence>
<evidence type="ECO:0000313" key="3">
    <source>
        <dbReference type="EMBL" id="OBR86044.1"/>
    </source>
</evidence>
<name>A0A1A6A7K9_9TREE</name>
<dbReference type="Proteomes" id="UP000078595">
    <property type="component" value="Chromosome 4"/>
</dbReference>
<dbReference type="AlphaFoldDB" id="A0A1A6A7K9"/>
<reference evidence="4" key="3">
    <citation type="submission" date="2024-02" db="EMBL/GenBank/DDBJ databases">
        <title>Comparative genomics of Cryptococcus and Kwoniella reveals pathogenesis evolution and contrasting modes of karyotype evolution via chromosome fusion or intercentromeric recombination.</title>
        <authorList>
            <person name="Coelho M.A."/>
            <person name="David-Palma M."/>
            <person name="Shea T."/>
            <person name="Bowers K."/>
            <person name="McGinley-Smith S."/>
            <person name="Mohammad A.W."/>
            <person name="Gnirke A."/>
            <person name="Yurkov A.M."/>
            <person name="Nowrousian M."/>
            <person name="Sun S."/>
            <person name="Cuomo C.A."/>
            <person name="Heitman J."/>
        </authorList>
    </citation>
    <scope>NUCLEOTIDE SEQUENCE</scope>
    <source>
        <strain evidence="4">CBS 10117</strain>
    </source>
</reference>
<proteinExistence type="predicted"/>
<evidence type="ECO:0000313" key="4">
    <source>
        <dbReference type="EMBL" id="WWC61165.1"/>
    </source>
</evidence>
<gene>
    <name evidence="3" type="ORF">I303_03762</name>
    <name evidence="4" type="ORF">I303_103745</name>
</gene>
<dbReference type="KEGG" id="kdj:28967461"/>
<reference evidence="3" key="1">
    <citation type="submission" date="2013-07" db="EMBL/GenBank/DDBJ databases">
        <title>The Genome Sequence of Cryptococcus dejecticola CBS10117.</title>
        <authorList>
            <consortium name="The Broad Institute Genome Sequencing Platform"/>
            <person name="Cuomo C."/>
            <person name="Litvintseva A."/>
            <person name="Chen Y."/>
            <person name="Heitman J."/>
            <person name="Sun S."/>
            <person name="Springer D."/>
            <person name="Dromer F."/>
            <person name="Young S.K."/>
            <person name="Zeng Q."/>
            <person name="Gargeya S."/>
            <person name="Fitzgerald M."/>
            <person name="Abouelleil A."/>
            <person name="Alvarado L."/>
            <person name="Berlin A.M."/>
            <person name="Chapman S.B."/>
            <person name="Dewar J."/>
            <person name="Goldberg J."/>
            <person name="Griggs A."/>
            <person name="Gujja S."/>
            <person name="Hansen M."/>
            <person name="Howarth C."/>
            <person name="Imamovic A."/>
            <person name="Larimer J."/>
            <person name="McCowan C."/>
            <person name="Murphy C."/>
            <person name="Pearson M."/>
            <person name="Priest M."/>
            <person name="Roberts A."/>
            <person name="Saif S."/>
            <person name="Shea T."/>
            <person name="Sykes S."/>
            <person name="Wortman J."/>
            <person name="Nusbaum C."/>
            <person name="Birren B."/>
        </authorList>
    </citation>
    <scope>NUCLEOTIDE SEQUENCE [LARGE SCALE GENOMIC DNA]</scope>
    <source>
        <strain evidence="3">CBS 10117</strain>
    </source>
</reference>
<keyword evidence="5" id="KW-1185">Reference proteome</keyword>
<dbReference type="EMBL" id="CP144533">
    <property type="protein sequence ID" value="WWC61165.1"/>
    <property type="molecule type" value="Genomic_DNA"/>
</dbReference>
<feature type="region of interest" description="Disordered" evidence="1">
    <location>
        <begin position="1"/>
        <end position="21"/>
    </location>
</feature>
<evidence type="ECO:0000259" key="2">
    <source>
        <dbReference type="PROSITE" id="PS51746"/>
    </source>
</evidence>
<dbReference type="PANTHER" id="PTHR13832">
    <property type="entry name" value="PROTEIN PHOSPHATASE 2C"/>
    <property type="match status" value="1"/>
</dbReference>
<dbReference type="GeneID" id="28967461"/>
<dbReference type="SMART" id="SM00332">
    <property type="entry name" value="PP2Cc"/>
    <property type="match status" value="1"/>
</dbReference>
<dbReference type="InterPro" id="IPR015655">
    <property type="entry name" value="PP2C"/>
</dbReference>
<dbReference type="EMBL" id="KI894030">
    <property type="protein sequence ID" value="OBR86044.1"/>
    <property type="molecule type" value="Genomic_DNA"/>
</dbReference>
<dbReference type="GO" id="GO:0004741">
    <property type="term" value="F:[pyruvate dehydrogenase (acetyl-transferring)]-phosphatase activity"/>
    <property type="evidence" value="ECO:0007669"/>
    <property type="project" value="TreeGrafter"/>
</dbReference>
<reference evidence="4" key="2">
    <citation type="submission" date="2013-07" db="EMBL/GenBank/DDBJ databases">
        <authorList>
            <consortium name="The Broad Institute Genome Sequencing Platform"/>
            <person name="Cuomo C."/>
            <person name="Litvintseva A."/>
            <person name="Chen Y."/>
            <person name="Heitman J."/>
            <person name="Sun S."/>
            <person name="Springer D."/>
            <person name="Dromer F."/>
            <person name="Young S.K."/>
            <person name="Zeng Q."/>
            <person name="Gargeya S."/>
            <person name="Fitzgerald M."/>
            <person name="Abouelleil A."/>
            <person name="Alvarado L."/>
            <person name="Berlin A.M."/>
            <person name="Chapman S.B."/>
            <person name="Dewar J."/>
            <person name="Goldberg J."/>
            <person name="Griggs A."/>
            <person name="Gujja S."/>
            <person name="Hansen M."/>
            <person name="Howarth C."/>
            <person name="Imamovic A."/>
            <person name="Larimer J."/>
            <person name="McCowan C."/>
            <person name="Murphy C."/>
            <person name="Pearson M."/>
            <person name="Priest M."/>
            <person name="Roberts A."/>
            <person name="Saif S."/>
            <person name="Shea T."/>
            <person name="Sykes S."/>
            <person name="Wortman J."/>
            <person name="Nusbaum C."/>
            <person name="Birren B."/>
        </authorList>
    </citation>
    <scope>NUCLEOTIDE SEQUENCE</scope>
    <source>
        <strain evidence="4">CBS 10117</strain>
    </source>
</reference>
<dbReference type="InterPro" id="IPR001932">
    <property type="entry name" value="PPM-type_phosphatase-like_dom"/>
</dbReference>
<dbReference type="CDD" id="cd00143">
    <property type="entry name" value="PP2Cc"/>
    <property type="match status" value="1"/>
</dbReference>
<dbReference type="Gene3D" id="3.60.40.10">
    <property type="entry name" value="PPM-type phosphatase domain"/>
    <property type="match status" value="1"/>
</dbReference>
<feature type="domain" description="PPM-type phosphatase" evidence="2">
    <location>
        <begin position="163"/>
        <end position="540"/>
    </location>
</feature>
<dbReference type="RefSeq" id="XP_018263886.1">
    <property type="nucleotide sequence ID" value="XM_018407078.1"/>
</dbReference>
<dbReference type="VEuPathDB" id="FungiDB:I303_03762"/>
<protein>
    <recommendedName>
        <fullName evidence="2">PPM-type phosphatase domain-containing protein</fullName>
    </recommendedName>
</protein>
<dbReference type="Pfam" id="PF00481">
    <property type="entry name" value="PP2C"/>
    <property type="match status" value="1"/>
</dbReference>
<dbReference type="GO" id="GO:0005739">
    <property type="term" value="C:mitochondrion"/>
    <property type="evidence" value="ECO:0007669"/>
    <property type="project" value="TreeGrafter"/>
</dbReference>
<dbReference type="OrthoDB" id="420076at2759"/>
<organism evidence="3">
    <name type="scientific">Kwoniella dejecticola CBS 10117</name>
    <dbReference type="NCBI Taxonomy" id="1296121"/>
    <lineage>
        <taxon>Eukaryota</taxon>
        <taxon>Fungi</taxon>
        <taxon>Dikarya</taxon>
        <taxon>Basidiomycota</taxon>
        <taxon>Agaricomycotina</taxon>
        <taxon>Tremellomycetes</taxon>
        <taxon>Tremellales</taxon>
        <taxon>Cryptococcaceae</taxon>
        <taxon>Kwoniella</taxon>
    </lineage>
</organism>
<dbReference type="STRING" id="1296121.A0A1A6A7K9"/>